<feature type="domain" description="N-acetyltransferase" evidence="1">
    <location>
        <begin position="28"/>
        <end position="192"/>
    </location>
</feature>
<dbReference type="GO" id="GO:0008999">
    <property type="term" value="F:protein-N-terminal-alanine acetyltransferase activity"/>
    <property type="evidence" value="ECO:0007669"/>
    <property type="project" value="TreeGrafter"/>
</dbReference>
<dbReference type="SUPFAM" id="SSF55729">
    <property type="entry name" value="Acyl-CoA N-acyltransferases (Nat)"/>
    <property type="match status" value="1"/>
</dbReference>
<dbReference type="EMBL" id="LNZB01000060">
    <property type="protein sequence ID" value="KTD74881.1"/>
    <property type="molecule type" value="Genomic_DNA"/>
</dbReference>
<name>A0A0W1A0J9_9GAMM</name>
<dbReference type="PANTHER" id="PTHR43441:SF3">
    <property type="entry name" value="ACETYLTRANSFERASE"/>
    <property type="match status" value="1"/>
</dbReference>
<organism evidence="2 3">
    <name type="scientific">Legionella waltersii</name>
    <dbReference type="NCBI Taxonomy" id="66969"/>
    <lineage>
        <taxon>Bacteria</taxon>
        <taxon>Pseudomonadati</taxon>
        <taxon>Pseudomonadota</taxon>
        <taxon>Gammaproteobacteria</taxon>
        <taxon>Legionellales</taxon>
        <taxon>Legionellaceae</taxon>
        <taxon>Legionella</taxon>
    </lineage>
</organism>
<dbReference type="InterPro" id="IPR016181">
    <property type="entry name" value="Acyl_CoA_acyltransferase"/>
</dbReference>
<keyword evidence="3" id="KW-1185">Reference proteome</keyword>
<proteinExistence type="predicted"/>
<dbReference type="InterPro" id="IPR000182">
    <property type="entry name" value="GNAT_dom"/>
</dbReference>
<comment type="caution">
    <text evidence="2">The sequence shown here is derived from an EMBL/GenBank/DDBJ whole genome shotgun (WGS) entry which is preliminary data.</text>
</comment>
<dbReference type="RefSeq" id="WP_058481532.1">
    <property type="nucleotide sequence ID" value="NZ_CAAAIQ010000010.1"/>
</dbReference>
<evidence type="ECO:0000259" key="1">
    <source>
        <dbReference type="PROSITE" id="PS51186"/>
    </source>
</evidence>
<dbReference type="STRING" id="66969.Lwal_2922"/>
<dbReference type="Gene3D" id="3.40.630.30">
    <property type="match status" value="1"/>
</dbReference>
<dbReference type="GO" id="GO:0005737">
    <property type="term" value="C:cytoplasm"/>
    <property type="evidence" value="ECO:0007669"/>
    <property type="project" value="TreeGrafter"/>
</dbReference>
<dbReference type="OrthoDB" id="9804153at2"/>
<keyword evidence="2" id="KW-0012">Acyltransferase</keyword>
<evidence type="ECO:0000313" key="3">
    <source>
        <dbReference type="Proteomes" id="UP000054729"/>
    </source>
</evidence>
<dbReference type="EC" id="2.3.1.-" evidence="2"/>
<reference evidence="2 3" key="1">
    <citation type="submission" date="2015-11" db="EMBL/GenBank/DDBJ databases">
        <title>Genomic analysis of 38 Legionella species identifies large and diverse effector repertoires.</title>
        <authorList>
            <person name="Burstein D."/>
            <person name="Amaro F."/>
            <person name="Zusman T."/>
            <person name="Lifshitz Z."/>
            <person name="Cohen O."/>
            <person name="Gilbert J.A."/>
            <person name="Pupko T."/>
            <person name="Shuman H.A."/>
            <person name="Segal G."/>
        </authorList>
    </citation>
    <scope>NUCLEOTIDE SEQUENCE [LARGE SCALE GENOMIC DNA]</scope>
    <source>
        <strain evidence="2 3">ATCC 51914</strain>
    </source>
</reference>
<dbReference type="Proteomes" id="UP000054729">
    <property type="component" value="Unassembled WGS sequence"/>
</dbReference>
<dbReference type="PATRIC" id="fig|66969.6.peg.3175"/>
<dbReference type="AlphaFoldDB" id="A0A0W1A0J9"/>
<gene>
    <name evidence="2" type="primary">ydaF</name>
    <name evidence="2" type="ORF">Lwal_2922</name>
</gene>
<dbReference type="Pfam" id="PF13302">
    <property type="entry name" value="Acetyltransf_3"/>
    <property type="match status" value="1"/>
</dbReference>
<accession>A0A0W1A0J9</accession>
<dbReference type="PROSITE" id="PS51186">
    <property type="entry name" value="GNAT"/>
    <property type="match status" value="1"/>
</dbReference>
<dbReference type="GO" id="GO:1990189">
    <property type="term" value="F:protein N-terminal-serine acetyltransferase activity"/>
    <property type="evidence" value="ECO:0007669"/>
    <property type="project" value="TreeGrafter"/>
</dbReference>
<keyword evidence="2" id="KW-0808">Transferase</keyword>
<dbReference type="PANTHER" id="PTHR43441">
    <property type="entry name" value="RIBOSOMAL-PROTEIN-SERINE ACETYLTRANSFERASE"/>
    <property type="match status" value="1"/>
</dbReference>
<dbReference type="InterPro" id="IPR051908">
    <property type="entry name" value="Ribosomal_N-acetyltransferase"/>
</dbReference>
<sequence length="204" mass="23439">MKPILMNLPMPIITPRLLIRPTQVNDGMAVNAAILESYEELHRFMDWAKTKPSIEDSEEQARLAAANWILKRNEEPWLQLFIYDKTTGEFIGGTGYHHILWEVPSVETGYWIRSSRGKQGLMTEAINAITQYAFKLLGVKRIAITCDLDNSRSRMIPERLNYTLEATLKSNRKKPITGEISDTLVYAKYDLDNLPNLNVNWPTE</sequence>
<protein>
    <submittedName>
        <fullName evidence="2">Putative ribosomal N-acetyltransferase YdaF</fullName>
        <ecNumber evidence="2">2.3.1.-</ecNumber>
    </submittedName>
</protein>
<evidence type="ECO:0000313" key="2">
    <source>
        <dbReference type="EMBL" id="KTD74881.1"/>
    </source>
</evidence>